<sequence length="122" mass="12879">MATSDGDLCAGLKIWSKALRFVYRRCMGAPHRQARLCGCSVLTATLTVAFTWKIREVLPLGLVVAAWVAAAATVGGGFYVLFLHGQGGLHARGSRLEGSRLFRSAGAGLSLVAFELGCVIVV</sequence>
<dbReference type="EMBL" id="CM000769">
    <property type="protein sequence ID" value="OQU75815.1"/>
    <property type="molecule type" value="Genomic_DNA"/>
</dbReference>
<feature type="transmembrane region" description="Helical" evidence="1">
    <location>
        <begin position="58"/>
        <end position="82"/>
    </location>
</feature>
<organism evidence="2 3">
    <name type="scientific">Sorghum bicolor</name>
    <name type="common">Sorghum</name>
    <name type="synonym">Sorghum vulgare</name>
    <dbReference type="NCBI Taxonomy" id="4558"/>
    <lineage>
        <taxon>Eukaryota</taxon>
        <taxon>Viridiplantae</taxon>
        <taxon>Streptophyta</taxon>
        <taxon>Embryophyta</taxon>
        <taxon>Tracheophyta</taxon>
        <taxon>Spermatophyta</taxon>
        <taxon>Magnoliopsida</taxon>
        <taxon>Liliopsida</taxon>
        <taxon>Poales</taxon>
        <taxon>Poaceae</taxon>
        <taxon>PACMAD clade</taxon>
        <taxon>Panicoideae</taxon>
        <taxon>Andropogonodae</taxon>
        <taxon>Andropogoneae</taxon>
        <taxon>Sorghinae</taxon>
        <taxon>Sorghum</taxon>
    </lineage>
</organism>
<evidence type="ECO:0000256" key="1">
    <source>
        <dbReference type="SAM" id="Phobius"/>
    </source>
</evidence>
<dbReference type="InParanoid" id="A0A1W0VRC1"/>
<evidence type="ECO:0000313" key="3">
    <source>
        <dbReference type="Proteomes" id="UP000000768"/>
    </source>
</evidence>
<keyword evidence="1" id="KW-1133">Transmembrane helix</keyword>
<reference evidence="3" key="2">
    <citation type="journal article" date="2018" name="Plant J.">
        <title>The Sorghum bicolor reference genome: improved assembly, gene annotations, a transcriptome atlas, and signatures of genome organization.</title>
        <authorList>
            <person name="McCormick R.F."/>
            <person name="Truong S.K."/>
            <person name="Sreedasyam A."/>
            <person name="Jenkins J."/>
            <person name="Shu S."/>
            <person name="Sims D."/>
            <person name="Kennedy M."/>
            <person name="Amirebrahimi M."/>
            <person name="Weers B.D."/>
            <person name="McKinley B."/>
            <person name="Mattison A."/>
            <person name="Morishige D.T."/>
            <person name="Grimwood J."/>
            <person name="Schmutz J."/>
            <person name="Mullet J.E."/>
        </authorList>
    </citation>
    <scope>NUCLEOTIDE SEQUENCE [LARGE SCALE GENOMIC DNA]</scope>
    <source>
        <strain evidence="3">cv. BTx623</strain>
    </source>
</reference>
<dbReference type="Proteomes" id="UP000000768">
    <property type="component" value="Chromosome 10"/>
</dbReference>
<keyword evidence="3" id="KW-1185">Reference proteome</keyword>
<proteinExistence type="predicted"/>
<accession>A0A1W0VRC1</accession>
<dbReference type="AlphaFoldDB" id="A0A1W0VRC1"/>
<name>A0A1W0VRC1_SORBI</name>
<reference evidence="2 3" key="1">
    <citation type="journal article" date="2009" name="Nature">
        <title>The Sorghum bicolor genome and the diversification of grasses.</title>
        <authorList>
            <person name="Paterson A.H."/>
            <person name="Bowers J.E."/>
            <person name="Bruggmann R."/>
            <person name="Dubchak I."/>
            <person name="Grimwood J."/>
            <person name="Gundlach H."/>
            <person name="Haberer G."/>
            <person name="Hellsten U."/>
            <person name="Mitros T."/>
            <person name="Poliakov A."/>
            <person name="Schmutz J."/>
            <person name="Spannagl M."/>
            <person name="Tang H."/>
            <person name="Wang X."/>
            <person name="Wicker T."/>
            <person name="Bharti A.K."/>
            <person name="Chapman J."/>
            <person name="Feltus F.A."/>
            <person name="Gowik U."/>
            <person name="Grigoriev I.V."/>
            <person name="Lyons E."/>
            <person name="Maher C.A."/>
            <person name="Martis M."/>
            <person name="Narechania A."/>
            <person name="Otillar R.P."/>
            <person name="Penning B.W."/>
            <person name="Salamov A.A."/>
            <person name="Wang Y."/>
            <person name="Zhang L."/>
            <person name="Carpita N.C."/>
            <person name="Freeling M."/>
            <person name="Gingle A.R."/>
            <person name="Hash C.T."/>
            <person name="Keller B."/>
            <person name="Klein P."/>
            <person name="Kresovich S."/>
            <person name="McCann M.C."/>
            <person name="Ming R."/>
            <person name="Peterson D.G."/>
            <person name="Mehboob-ur-Rahman"/>
            <person name="Ware D."/>
            <person name="Westhoff P."/>
            <person name="Mayer K.F."/>
            <person name="Messing J."/>
            <person name="Rokhsar D.S."/>
        </authorList>
    </citation>
    <scope>NUCLEOTIDE SEQUENCE [LARGE SCALE GENOMIC DNA]</scope>
    <source>
        <strain evidence="3">cv. BTx623</strain>
    </source>
</reference>
<gene>
    <name evidence="2" type="ORF">SORBI_3010G036901</name>
</gene>
<evidence type="ECO:0000313" key="2">
    <source>
        <dbReference type="EMBL" id="OQU75815.1"/>
    </source>
</evidence>
<protein>
    <submittedName>
        <fullName evidence="2">Uncharacterized protein</fullName>
    </submittedName>
</protein>
<keyword evidence="1" id="KW-0812">Transmembrane</keyword>
<dbReference type="InterPro" id="IPR045501">
    <property type="entry name" value="DUF6490"/>
</dbReference>
<feature type="transmembrane region" description="Helical" evidence="1">
    <location>
        <begin position="34"/>
        <end position="52"/>
    </location>
</feature>
<dbReference type="Gramene" id="OQU75815">
    <property type="protein sequence ID" value="OQU75815"/>
    <property type="gene ID" value="SORBI_3010G036901"/>
</dbReference>
<keyword evidence="1" id="KW-0472">Membrane</keyword>
<dbReference type="Pfam" id="PF20100">
    <property type="entry name" value="DUF6490"/>
    <property type="match status" value="1"/>
</dbReference>
<dbReference type="ExpressionAtlas" id="A0A1W0VRC1">
    <property type="expression patterns" value="baseline"/>
</dbReference>